<dbReference type="PANTHER" id="PTHR35862">
    <property type="entry name" value="FELS-2 PROPHAGE PROTEIN"/>
    <property type="match status" value="1"/>
</dbReference>
<dbReference type="RefSeq" id="WP_080747424.1">
    <property type="nucleotide sequence ID" value="NZ_AWTO01000143.1"/>
</dbReference>
<evidence type="ECO:0000256" key="1">
    <source>
        <dbReference type="SAM" id="MobiDB-lite"/>
    </source>
</evidence>
<proteinExistence type="predicted"/>
<comment type="caution">
    <text evidence="2">The sequence shown here is derived from an EMBL/GenBank/DDBJ whole genome shotgun (WGS) entry which is preliminary data.</text>
</comment>
<feature type="region of interest" description="Disordered" evidence="1">
    <location>
        <begin position="1"/>
        <end position="26"/>
    </location>
</feature>
<dbReference type="Pfam" id="PF05954">
    <property type="entry name" value="Phage_GPD"/>
    <property type="match status" value="1"/>
</dbReference>
<evidence type="ECO:0000313" key="2">
    <source>
        <dbReference type="EMBL" id="KGH12137.1"/>
    </source>
</evidence>
<reference evidence="2 3" key="1">
    <citation type="submission" date="2013-09" db="EMBL/GenBank/DDBJ databases">
        <title>High correlation between genotypes and phenotypes of environmental bacteria Comamonas testosteroni strains.</title>
        <authorList>
            <person name="Liu L."/>
            <person name="Zhu W."/>
            <person name="Xia X."/>
            <person name="Xu B."/>
            <person name="Luo M."/>
            <person name="Wang G."/>
        </authorList>
    </citation>
    <scope>NUCLEOTIDE SEQUENCE [LARGE SCALE GENOMIC DNA]</scope>
    <source>
        <strain evidence="2 3">DF2</strain>
    </source>
</reference>
<feature type="region of interest" description="Disordered" evidence="1">
    <location>
        <begin position="338"/>
        <end position="358"/>
    </location>
</feature>
<evidence type="ECO:0000313" key="3">
    <source>
        <dbReference type="Proteomes" id="UP000029549"/>
    </source>
</evidence>
<dbReference type="EMBL" id="AWTP01000107">
    <property type="protein sequence ID" value="KGH12137.1"/>
    <property type="molecule type" value="Genomic_DNA"/>
</dbReference>
<feature type="compositionally biased region" description="Basic and acidic residues" evidence="1">
    <location>
        <begin position="346"/>
        <end position="358"/>
    </location>
</feature>
<feature type="compositionally biased region" description="Basic and acidic residues" evidence="1">
    <location>
        <begin position="7"/>
        <end position="16"/>
    </location>
</feature>
<dbReference type="SUPFAM" id="SSF69279">
    <property type="entry name" value="Phage tail proteins"/>
    <property type="match status" value="1"/>
</dbReference>
<protein>
    <submittedName>
        <fullName evidence="2">Phage late control protein</fullName>
    </submittedName>
</protein>
<organism evidence="2 3">
    <name type="scientific">Comamonas thiooxydans</name>
    <dbReference type="NCBI Taxonomy" id="363952"/>
    <lineage>
        <taxon>Bacteria</taxon>
        <taxon>Pseudomonadati</taxon>
        <taxon>Pseudomonadota</taxon>
        <taxon>Betaproteobacteria</taxon>
        <taxon>Burkholderiales</taxon>
        <taxon>Comamonadaceae</taxon>
        <taxon>Comamonas</taxon>
    </lineage>
</organism>
<sequence>MAYEENAQDRLVRERQQNAGYRGNNHLTPTYRLTVEGRDITPAIDARLVSLTLTEGRANQADQLDIVLSDHDGQLAIPRKEAEISLELGWEGAQLIDKGTFVVDESEHSGAPDVITIRARAADLGGEIRKRTEKSWHNTSLGAILDTLAKRNKLTHKVDAKLGATQIQHIDQTNESDMHFITRLARKYDAVATVKKKHLLFMPINGTKTSKGESLPTIEITRIDGDQHRWASSTRDAYDGVKALWNDRKFGKRKEVIAGKKDGNLKTMKETFGSEADALAAAKSELQRINRGMATFDLNLAIGVPELMPQTPVRVTGFKPEIDGQGWLVKEVTHTLGDGGLTSKVQMERAGSEEDKAE</sequence>
<accession>A0A0E3C1G6</accession>
<name>A0A0E3C1G6_9BURK</name>
<dbReference type="Proteomes" id="UP000029549">
    <property type="component" value="Unassembled WGS sequence"/>
</dbReference>
<dbReference type="InterPro" id="IPR052726">
    <property type="entry name" value="Phage_Baseplate_Hub"/>
</dbReference>
<keyword evidence="3" id="KW-1185">Reference proteome</keyword>
<dbReference type="PANTHER" id="PTHR35862:SF3">
    <property type="entry name" value="FELS-2 PROPHAGE PROTEIN"/>
    <property type="match status" value="1"/>
</dbReference>
<dbReference type="AlphaFoldDB" id="A0A0E3C1G6"/>
<gene>
    <name evidence="2" type="ORF">P608_11430</name>
</gene>